<evidence type="ECO:0000256" key="1">
    <source>
        <dbReference type="ARBA" id="ARBA00000223"/>
    </source>
</evidence>
<accession>A0A103R2Y7</accession>
<comment type="catalytic activity">
    <reaction evidence="1">
        <text>beta-D-ribopyranose = beta-D-ribofuranose</text>
        <dbReference type="Rhea" id="RHEA:25432"/>
        <dbReference type="ChEBI" id="CHEBI:27476"/>
        <dbReference type="ChEBI" id="CHEBI:47002"/>
        <dbReference type="EC" id="5.4.99.62"/>
    </reaction>
</comment>
<organism evidence="4 5">
    <name type="scientific">Burkholderia ubonensis</name>
    <dbReference type="NCBI Taxonomy" id="101571"/>
    <lineage>
        <taxon>Bacteria</taxon>
        <taxon>Pseudomonadati</taxon>
        <taxon>Pseudomonadota</taxon>
        <taxon>Betaproteobacteria</taxon>
        <taxon>Burkholderiales</taxon>
        <taxon>Burkholderiaceae</taxon>
        <taxon>Burkholderia</taxon>
        <taxon>Burkholderia cepacia complex</taxon>
    </lineage>
</organism>
<dbReference type="InterPro" id="IPR023750">
    <property type="entry name" value="RbsD-like_sf"/>
</dbReference>
<name>A0A103R2Y7_9BURK</name>
<dbReference type="SUPFAM" id="SSF102546">
    <property type="entry name" value="RbsD-like"/>
    <property type="match status" value="1"/>
</dbReference>
<dbReference type="GO" id="GO:0006004">
    <property type="term" value="P:fucose metabolic process"/>
    <property type="evidence" value="ECO:0007669"/>
    <property type="project" value="TreeGrafter"/>
</dbReference>
<sequence>MLKNLDPLLHADILHALRAMGHGDEVVICDANFPAESVARHTAVGRALRIDGADSARVVRAVLSVLPLDTFVDAPAARMEVVGDPAAVPPVQREVQAEIDRAEGRAVPLAGIDRFAFYARAQQAYAVIVTGELRGYGCFLFKKGVLLSDAG</sequence>
<comment type="catalytic activity">
    <reaction evidence="3">
        <text>alpha-L-fucose = beta-L-fucose</text>
        <dbReference type="Rhea" id="RHEA:25580"/>
        <dbReference type="ChEBI" id="CHEBI:42548"/>
        <dbReference type="ChEBI" id="CHEBI:42589"/>
        <dbReference type="EC" id="5.1.3.29"/>
    </reaction>
</comment>
<dbReference type="PANTHER" id="PTHR31690:SF4">
    <property type="entry name" value="FUCOSE MUTAROTASE"/>
    <property type="match status" value="1"/>
</dbReference>
<evidence type="ECO:0000256" key="2">
    <source>
        <dbReference type="ARBA" id="ARBA00023235"/>
    </source>
</evidence>
<dbReference type="PANTHER" id="PTHR31690">
    <property type="entry name" value="FUCOSE MUTAROTASE"/>
    <property type="match status" value="1"/>
</dbReference>
<dbReference type="EMBL" id="LOXM01000208">
    <property type="protein sequence ID" value="KVG60267.1"/>
    <property type="molecule type" value="Genomic_DNA"/>
</dbReference>
<dbReference type="RefSeq" id="WP_059756264.1">
    <property type="nucleotide sequence ID" value="NZ_CAJPGD010000029.1"/>
</dbReference>
<dbReference type="Gene3D" id="3.40.1650.10">
    <property type="entry name" value="RbsD-like domain"/>
    <property type="match status" value="1"/>
</dbReference>
<protein>
    <submittedName>
        <fullName evidence="4">Ribose ABC transporter</fullName>
    </submittedName>
</protein>
<evidence type="ECO:0000313" key="4">
    <source>
        <dbReference type="EMBL" id="KVG60267.1"/>
    </source>
</evidence>
<dbReference type="Proteomes" id="UP000064029">
    <property type="component" value="Unassembled WGS sequence"/>
</dbReference>
<dbReference type="InterPro" id="IPR050443">
    <property type="entry name" value="RbsD/FucU_mutarotase"/>
</dbReference>
<dbReference type="AlphaFoldDB" id="A0A103R2Y7"/>
<dbReference type="InterPro" id="IPR007721">
    <property type="entry name" value="RbsD_FucU"/>
</dbReference>
<proteinExistence type="predicted"/>
<evidence type="ECO:0000313" key="5">
    <source>
        <dbReference type="Proteomes" id="UP000064029"/>
    </source>
</evidence>
<dbReference type="GO" id="GO:0036373">
    <property type="term" value="F:L-fucose mutarotase activity"/>
    <property type="evidence" value="ECO:0007669"/>
    <property type="project" value="UniProtKB-EC"/>
</dbReference>
<dbReference type="OrthoDB" id="7947972at2"/>
<comment type="caution">
    <text evidence="4">The sequence shown here is derived from an EMBL/GenBank/DDBJ whole genome shotgun (WGS) entry which is preliminary data.</text>
</comment>
<keyword evidence="2" id="KW-0413">Isomerase</keyword>
<evidence type="ECO:0000256" key="3">
    <source>
        <dbReference type="ARBA" id="ARBA00036324"/>
    </source>
</evidence>
<gene>
    <name evidence="4" type="ORF">WJ33_33175</name>
</gene>
<dbReference type="GO" id="GO:0062193">
    <property type="term" value="F:D-ribose pyranase activity"/>
    <property type="evidence" value="ECO:0007669"/>
    <property type="project" value="UniProtKB-EC"/>
</dbReference>
<reference evidence="4 5" key="1">
    <citation type="submission" date="2015-11" db="EMBL/GenBank/DDBJ databases">
        <title>Expanding the genomic diversity of Burkholderia species for the development of highly accurate diagnostics.</title>
        <authorList>
            <person name="Sahl J."/>
            <person name="Keim P."/>
            <person name="Wagner D."/>
        </authorList>
    </citation>
    <scope>NUCLEOTIDE SEQUENCE [LARGE SCALE GENOMIC DNA]</scope>
    <source>
        <strain evidence="4 5">MSMB2036</strain>
    </source>
</reference>
<dbReference type="Pfam" id="PF05025">
    <property type="entry name" value="RbsD_FucU"/>
    <property type="match status" value="1"/>
</dbReference>
<dbReference type="GO" id="GO:0042806">
    <property type="term" value="F:fucose binding"/>
    <property type="evidence" value="ECO:0007669"/>
    <property type="project" value="TreeGrafter"/>
</dbReference>